<keyword evidence="2" id="KW-0645">Protease</keyword>
<dbReference type="InterPro" id="IPR047272">
    <property type="entry name" value="S49_SppA_C"/>
</dbReference>
<dbReference type="Gene3D" id="6.20.330.10">
    <property type="match status" value="1"/>
</dbReference>
<dbReference type="Gene3D" id="3.90.226.10">
    <property type="entry name" value="2-enoyl-CoA Hydratase, Chain A, domain 1"/>
    <property type="match status" value="1"/>
</dbReference>
<evidence type="ECO:0000259" key="6">
    <source>
        <dbReference type="Pfam" id="PF01343"/>
    </source>
</evidence>
<evidence type="ECO:0000256" key="5">
    <source>
        <dbReference type="SAM" id="Phobius"/>
    </source>
</evidence>
<reference evidence="7 8" key="1">
    <citation type="journal article" date="2016" name="Int. J. Syst. Evol. Microbiol.">
        <title>Chitinibacter fontanus sp. nov., isolated from a spring.</title>
        <authorList>
            <person name="Sheu S.Y."/>
            <person name="Li Y.S."/>
            <person name="Young C.C."/>
            <person name="Chen W.M."/>
        </authorList>
    </citation>
    <scope>NUCLEOTIDE SEQUENCE [LARGE SCALE GENOMIC DNA]</scope>
    <source>
        <strain evidence="7 8">STM-7</strain>
    </source>
</reference>
<evidence type="ECO:0000256" key="3">
    <source>
        <dbReference type="ARBA" id="ARBA00022801"/>
    </source>
</evidence>
<dbReference type="InterPro" id="IPR002142">
    <property type="entry name" value="Peptidase_S49"/>
</dbReference>
<evidence type="ECO:0000256" key="1">
    <source>
        <dbReference type="ARBA" id="ARBA00008683"/>
    </source>
</evidence>
<feature type="transmembrane region" description="Helical" evidence="5">
    <location>
        <begin position="29"/>
        <end position="50"/>
    </location>
</feature>
<keyword evidence="3" id="KW-0378">Hydrolase</keyword>
<dbReference type="SUPFAM" id="SSF52096">
    <property type="entry name" value="ClpP/crotonase"/>
    <property type="match status" value="1"/>
</dbReference>
<evidence type="ECO:0000256" key="4">
    <source>
        <dbReference type="ARBA" id="ARBA00022825"/>
    </source>
</evidence>
<evidence type="ECO:0000256" key="2">
    <source>
        <dbReference type="ARBA" id="ARBA00022670"/>
    </source>
</evidence>
<dbReference type="Proteomes" id="UP000510822">
    <property type="component" value="Chromosome"/>
</dbReference>
<dbReference type="GO" id="GO:0008236">
    <property type="term" value="F:serine-type peptidase activity"/>
    <property type="evidence" value="ECO:0007669"/>
    <property type="project" value="UniProtKB-KW"/>
</dbReference>
<dbReference type="KEGG" id="cfon:HZU75_04855"/>
<dbReference type="CDD" id="cd07023">
    <property type="entry name" value="S49_Sppa_N_C"/>
    <property type="match status" value="1"/>
</dbReference>
<keyword evidence="4" id="KW-0720">Serine protease</keyword>
<dbReference type="GO" id="GO:0006508">
    <property type="term" value="P:proteolysis"/>
    <property type="evidence" value="ECO:0007669"/>
    <property type="project" value="UniProtKB-KW"/>
</dbReference>
<accession>A0A7D5ZEE8</accession>
<proteinExistence type="inferred from homology"/>
<dbReference type="AlphaFoldDB" id="A0A7D5ZEE8"/>
<dbReference type="Pfam" id="PF01343">
    <property type="entry name" value="Peptidase_S49"/>
    <property type="match status" value="1"/>
</dbReference>
<dbReference type="PANTHER" id="PTHR42987">
    <property type="entry name" value="PEPTIDASE S49"/>
    <property type="match status" value="1"/>
</dbReference>
<name>A0A7D5ZEE8_9NEIS</name>
<dbReference type="RefSeq" id="WP_180308042.1">
    <property type="nucleotide sequence ID" value="NZ_CP058952.1"/>
</dbReference>
<sequence>MSDSFERDALKEILTASVKEQRSARRWGIFFKLLTFSYLFLILALIMGWIGAKESESASKGPHTAVVDLKGEISAGGDASSEMVLSGLKAAFEDSNTKAVILRANSPGGSPVQSGMMYDEIQRLKKKHPQTPFYVVVEDVCASGCYYAAVSADKIYADKASIVGSIGVLMDGFGFTGAMDKLGVERRLITAGANKGFLDPFSPQSEEQKQKAVAMLAEVHQQFINVVKQGRGKRLATNNPDLFSGLVWSGESGLKLGLVDALGSVDSVARDVVKVENIVDFTPQPSYADRLARQLGVAAATTLGAKMNWQLK</sequence>
<keyword evidence="5" id="KW-0472">Membrane</keyword>
<keyword evidence="5" id="KW-1133">Transmembrane helix</keyword>
<dbReference type="InterPro" id="IPR029045">
    <property type="entry name" value="ClpP/crotonase-like_dom_sf"/>
</dbReference>
<keyword evidence="5" id="KW-0812">Transmembrane</keyword>
<comment type="similarity">
    <text evidence="1">Belongs to the peptidase S49 family.</text>
</comment>
<gene>
    <name evidence="7" type="ORF">HZU75_04855</name>
</gene>
<feature type="domain" description="Peptidase S49" evidence="6">
    <location>
        <begin position="127"/>
        <end position="271"/>
    </location>
</feature>
<organism evidence="7 8">
    <name type="scientific">Chitinibacter fontanus</name>
    <dbReference type="NCBI Taxonomy" id="1737446"/>
    <lineage>
        <taxon>Bacteria</taxon>
        <taxon>Pseudomonadati</taxon>
        <taxon>Pseudomonadota</taxon>
        <taxon>Betaproteobacteria</taxon>
        <taxon>Neisseriales</taxon>
        <taxon>Chitinibacteraceae</taxon>
        <taxon>Chitinibacter</taxon>
    </lineage>
</organism>
<keyword evidence="8" id="KW-1185">Reference proteome</keyword>
<evidence type="ECO:0000313" key="7">
    <source>
        <dbReference type="EMBL" id="QLI80908.1"/>
    </source>
</evidence>
<dbReference type="EMBL" id="CP058952">
    <property type="protein sequence ID" value="QLI80908.1"/>
    <property type="molecule type" value="Genomic_DNA"/>
</dbReference>
<protein>
    <submittedName>
        <fullName evidence="7">S49 family peptidase</fullName>
    </submittedName>
</protein>
<dbReference type="PANTHER" id="PTHR42987:SF8">
    <property type="entry name" value="PROTEINASE"/>
    <property type="match status" value="1"/>
</dbReference>
<evidence type="ECO:0000313" key="8">
    <source>
        <dbReference type="Proteomes" id="UP000510822"/>
    </source>
</evidence>